<dbReference type="VEuPathDB" id="FungiDB:HMPREF1544_11339"/>
<evidence type="ECO:0000313" key="2">
    <source>
        <dbReference type="Proteomes" id="UP000014254"/>
    </source>
</evidence>
<keyword evidence="2" id="KW-1185">Reference proteome</keyword>
<accession>S2JHF9</accession>
<dbReference type="Proteomes" id="UP000014254">
    <property type="component" value="Unassembled WGS sequence"/>
</dbReference>
<dbReference type="EMBL" id="KE124140">
    <property type="protein sequence ID" value="EPB81918.1"/>
    <property type="molecule type" value="Genomic_DNA"/>
</dbReference>
<organism evidence="1 2">
    <name type="scientific">Mucor circinelloides f. circinelloides (strain 1006PhL)</name>
    <name type="common">Mucormycosis agent</name>
    <name type="synonym">Calyptromyces circinelloides</name>
    <dbReference type="NCBI Taxonomy" id="1220926"/>
    <lineage>
        <taxon>Eukaryota</taxon>
        <taxon>Fungi</taxon>
        <taxon>Fungi incertae sedis</taxon>
        <taxon>Mucoromycota</taxon>
        <taxon>Mucoromycotina</taxon>
        <taxon>Mucoromycetes</taxon>
        <taxon>Mucorales</taxon>
        <taxon>Mucorineae</taxon>
        <taxon>Mucoraceae</taxon>
        <taxon>Mucor</taxon>
    </lineage>
</organism>
<gene>
    <name evidence="1" type="ORF">HMPREF1544_11339</name>
</gene>
<evidence type="ECO:0000313" key="1">
    <source>
        <dbReference type="EMBL" id="EPB81918.1"/>
    </source>
</evidence>
<reference evidence="2" key="1">
    <citation type="submission" date="2013-05" db="EMBL/GenBank/DDBJ databases">
        <title>The Genome sequence of Mucor circinelloides f. circinelloides 1006PhL.</title>
        <authorList>
            <consortium name="The Broad Institute Genomics Platform"/>
            <person name="Cuomo C."/>
            <person name="Earl A."/>
            <person name="Findley K."/>
            <person name="Lee S.C."/>
            <person name="Walker B."/>
            <person name="Young S."/>
            <person name="Zeng Q."/>
            <person name="Gargeya S."/>
            <person name="Fitzgerald M."/>
            <person name="Haas B."/>
            <person name="Abouelleil A."/>
            <person name="Allen A.W."/>
            <person name="Alvarado L."/>
            <person name="Arachchi H.M."/>
            <person name="Berlin A.M."/>
            <person name="Chapman S.B."/>
            <person name="Gainer-Dewar J."/>
            <person name="Goldberg J."/>
            <person name="Griggs A."/>
            <person name="Gujja S."/>
            <person name="Hansen M."/>
            <person name="Howarth C."/>
            <person name="Imamovic A."/>
            <person name="Ireland A."/>
            <person name="Larimer J."/>
            <person name="McCowan C."/>
            <person name="Murphy C."/>
            <person name="Pearson M."/>
            <person name="Poon T.W."/>
            <person name="Priest M."/>
            <person name="Roberts A."/>
            <person name="Saif S."/>
            <person name="Shea T."/>
            <person name="Sisk P."/>
            <person name="Sykes S."/>
            <person name="Wortman J."/>
            <person name="Nusbaum C."/>
            <person name="Birren B."/>
        </authorList>
    </citation>
    <scope>NUCLEOTIDE SEQUENCE [LARGE SCALE GENOMIC DNA]</scope>
    <source>
        <strain evidence="2">1006PhL</strain>
    </source>
</reference>
<name>S2JHF9_MUCC1</name>
<dbReference type="AlphaFoldDB" id="S2JHF9"/>
<protein>
    <submittedName>
        <fullName evidence="1">Uncharacterized protein</fullName>
    </submittedName>
</protein>
<dbReference type="InParanoid" id="S2JHF9"/>
<sequence length="51" mass="6045">MVITTENIHNKIKKNIQSFLKDYQREDNLNFDETGLCYEQAPRRTICSEPV</sequence>
<dbReference type="OrthoDB" id="5593786at2759"/>
<proteinExistence type="predicted"/>